<name>A0AAD6KYS1_9ROSI</name>
<evidence type="ECO:0000256" key="1">
    <source>
        <dbReference type="SAM" id="MobiDB-lite"/>
    </source>
</evidence>
<dbReference type="Proteomes" id="UP001162972">
    <property type="component" value="Chromosome 10"/>
</dbReference>
<gene>
    <name evidence="2" type="ORF">OIU84_018800</name>
</gene>
<protein>
    <submittedName>
        <fullName evidence="2">Uncharacterized protein</fullName>
    </submittedName>
</protein>
<proteinExistence type="predicted"/>
<evidence type="ECO:0000313" key="2">
    <source>
        <dbReference type="EMBL" id="KAJ6431385.1"/>
    </source>
</evidence>
<comment type="caution">
    <text evidence="2">The sequence shown here is derived from an EMBL/GenBank/DDBJ whole genome shotgun (WGS) entry which is preliminary data.</text>
</comment>
<dbReference type="AlphaFoldDB" id="A0AAD6KYS1"/>
<feature type="compositionally biased region" description="Low complexity" evidence="1">
    <location>
        <begin position="134"/>
        <end position="145"/>
    </location>
</feature>
<accession>A0AAD6KYS1</accession>
<organism evidence="2 3">
    <name type="scientific">Salix udensis</name>
    <dbReference type="NCBI Taxonomy" id="889485"/>
    <lineage>
        <taxon>Eukaryota</taxon>
        <taxon>Viridiplantae</taxon>
        <taxon>Streptophyta</taxon>
        <taxon>Embryophyta</taxon>
        <taxon>Tracheophyta</taxon>
        <taxon>Spermatophyta</taxon>
        <taxon>Magnoliopsida</taxon>
        <taxon>eudicotyledons</taxon>
        <taxon>Gunneridae</taxon>
        <taxon>Pentapetalae</taxon>
        <taxon>rosids</taxon>
        <taxon>fabids</taxon>
        <taxon>Malpighiales</taxon>
        <taxon>Salicaceae</taxon>
        <taxon>Saliceae</taxon>
        <taxon>Salix</taxon>
    </lineage>
</organism>
<dbReference type="EMBL" id="JAPFFJ010000003">
    <property type="protein sequence ID" value="KAJ6431385.1"/>
    <property type="molecule type" value="Genomic_DNA"/>
</dbReference>
<keyword evidence="3" id="KW-1185">Reference proteome</keyword>
<evidence type="ECO:0000313" key="3">
    <source>
        <dbReference type="Proteomes" id="UP001162972"/>
    </source>
</evidence>
<feature type="region of interest" description="Disordered" evidence="1">
    <location>
        <begin position="101"/>
        <end position="145"/>
    </location>
</feature>
<reference evidence="2 3" key="1">
    <citation type="journal article" date="2023" name="Int. J. Mol. Sci.">
        <title>De Novo Assembly and Annotation of 11 Diverse Shrub Willow (Salix) Genomes Reveals Novel Gene Organization in Sex-Linked Regions.</title>
        <authorList>
            <person name="Hyden B."/>
            <person name="Feng K."/>
            <person name="Yates T.B."/>
            <person name="Jawdy S."/>
            <person name="Cereghino C."/>
            <person name="Smart L.B."/>
            <person name="Muchero W."/>
        </authorList>
    </citation>
    <scope>NUCLEOTIDE SEQUENCE [LARGE SCALE GENOMIC DNA]</scope>
    <source>
        <tissue evidence="2">Shoot tip</tissue>
    </source>
</reference>
<sequence length="145" mass="15699">MACVISIYSGRVASEKVLAYNLLDQNSKTLETCDECRNGAIGEKNPARYEIIILSANEYKSGDSHADTSCMRLKCDDNKRDVQLNRENAALTSDVTNARINGDGTGMGATHLRVATSSDNTGGPKKSWRKAAAMRKATTKGSSRH</sequence>